<dbReference type="InterPro" id="IPR004183">
    <property type="entry name" value="Xdiol_dOase_suB"/>
</dbReference>
<evidence type="ECO:0000313" key="3">
    <source>
        <dbReference type="Proteomes" id="UP000509448"/>
    </source>
</evidence>
<dbReference type="EMBL" id="AP018732">
    <property type="protein sequence ID" value="BBE42116.1"/>
    <property type="molecule type" value="Genomic_DNA"/>
</dbReference>
<dbReference type="KEGG" id="ccai:NAS2_0727"/>
<evidence type="ECO:0000259" key="1">
    <source>
        <dbReference type="Pfam" id="PF02900"/>
    </source>
</evidence>
<proteinExistence type="predicted"/>
<name>A0A4P2VC29_9ARCH</name>
<evidence type="ECO:0000313" key="2">
    <source>
        <dbReference type="EMBL" id="BBE42116.1"/>
    </source>
</evidence>
<dbReference type="GeneID" id="55584540"/>
<feature type="domain" description="Extradiol ring-cleavage dioxygenase class III enzyme subunit B" evidence="1">
    <location>
        <begin position="70"/>
        <end position="246"/>
    </location>
</feature>
<dbReference type="OrthoDB" id="55814at2157"/>
<keyword evidence="3" id="KW-1185">Reference proteome</keyword>
<dbReference type="GO" id="GO:0008198">
    <property type="term" value="F:ferrous iron binding"/>
    <property type="evidence" value="ECO:0007669"/>
    <property type="project" value="InterPro"/>
</dbReference>
<gene>
    <name evidence="2" type="ORF">NAS2_0727</name>
</gene>
<dbReference type="AlphaFoldDB" id="A0A4P2VC29"/>
<dbReference type="Gene3D" id="3.40.830.10">
    <property type="entry name" value="LigB-like"/>
    <property type="match status" value="1"/>
</dbReference>
<reference evidence="2 3" key="1">
    <citation type="journal article" date="2019" name="ISME J.">
        <title>Isolation and characterization of a thermophilic sulfur- and iron-reducing thaumarchaeote from a terrestrial acidic hot spring.</title>
        <authorList>
            <person name="Kato S."/>
            <person name="Itoh T."/>
            <person name="Yuki M."/>
            <person name="Nagamori M."/>
            <person name="Ohnishi M."/>
            <person name="Uematsu K."/>
            <person name="Suzuki K."/>
            <person name="Takashina T."/>
            <person name="Ohkuma M."/>
        </authorList>
    </citation>
    <scope>NUCLEOTIDE SEQUENCE [LARGE SCALE GENOMIC DNA]</scope>
    <source>
        <strain evidence="2 3">NAS-02</strain>
    </source>
</reference>
<organism evidence="2 3">
    <name type="scientific">Conexivisphaera calida</name>
    <dbReference type="NCBI Taxonomy" id="1874277"/>
    <lineage>
        <taxon>Archaea</taxon>
        <taxon>Nitrososphaerota</taxon>
        <taxon>Conexivisphaeria</taxon>
        <taxon>Conexivisphaerales</taxon>
        <taxon>Conexivisphaeraceae</taxon>
        <taxon>Conexivisphaera</taxon>
    </lineage>
</organism>
<dbReference type="Proteomes" id="UP000509448">
    <property type="component" value="Chromosome"/>
</dbReference>
<accession>A0A4P2VC29</accession>
<dbReference type="Pfam" id="PF02900">
    <property type="entry name" value="LigB"/>
    <property type="match status" value="1"/>
</dbReference>
<dbReference type="GO" id="GO:0016702">
    <property type="term" value="F:oxidoreductase activity, acting on single donors with incorporation of molecular oxygen, incorporation of two atoms of oxygen"/>
    <property type="evidence" value="ECO:0007669"/>
    <property type="project" value="UniProtKB-ARBA"/>
</dbReference>
<sequence>MIESICLSPHGDELLGDDAKFSLLRSILRGCGSDASAATSFLVVSPHGVRVSGHVSISRSERICSRERCYAVDGELARSIHEQGARAGAPSVLIGFGTDSGEQSVLPLDWGSEIPLRFFPSARSVVVAVPPRDVPWERLVAFGEAAASAIWSSPEPVGIIVSADQAHAHSPGGPYGYSPRAKEFDAAVIRIVRSGALESLLGMDRGLVEDAKPDSPWQLLVLAGILRRARSEVVEMAYQVATYYGMLAARYSRPARK</sequence>
<dbReference type="SUPFAM" id="SSF53213">
    <property type="entry name" value="LigB-like"/>
    <property type="match status" value="1"/>
</dbReference>
<dbReference type="RefSeq" id="WP_174448383.1">
    <property type="nucleotide sequence ID" value="NZ_AP018732.1"/>
</dbReference>
<protein>
    <recommendedName>
        <fullName evidence="1">Extradiol ring-cleavage dioxygenase class III enzyme subunit B domain-containing protein</fullName>
    </recommendedName>
</protein>